<evidence type="ECO:0000313" key="11">
    <source>
        <dbReference type="Proteomes" id="UP000019063"/>
    </source>
</evidence>
<evidence type="ECO:0000256" key="8">
    <source>
        <dbReference type="SAM" id="Phobius"/>
    </source>
</evidence>
<organism evidence="10 11">
    <name type="scientific">Roseivivax marinus</name>
    <dbReference type="NCBI Taxonomy" id="1379903"/>
    <lineage>
        <taxon>Bacteria</taxon>
        <taxon>Pseudomonadati</taxon>
        <taxon>Pseudomonadota</taxon>
        <taxon>Alphaproteobacteria</taxon>
        <taxon>Rhodobacterales</taxon>
        <taxon>Roseobacteraceae</taxon>
        <taxon>Roseivivax</taxon>
    </lineage>
</organism>
<evidence type="ECO:0000256" key="3">
    <source>
        <dbReference type="ARBA" id="ARBA00022692"/>
    </source>
</evidence>
<dbReference type="InterPro" id="IPR002123">
    <property type="entry name" value="Plipid/glycerol_acylTrfase"/>
</dbReference>
<comment type="subcellular location">
    <subcellularLocation>
        <location evidence="1">Membrane</location>
    </subcellularLocation>
</comment>
<accession>W4HM70</accession>
<keyword evidence="4 8" id="KW-1133">Transmembrane helix</keyword>
<dbReference type="GO" id="GO:0016020">
    <property type="term" value="C:membrane"/>
    <property type="evidence" value="ECO:0007669"/>
    <property type="project" value="UniProtKB-SubCell"/>
</dbReference>
<evidence type="ECO:0000259" key="9">
    <source>
        <dbReference type="SMART" id="SM00563"/>
    </source>
</evidence>
<keyword evidence="7 10" id="KW-0012">Acyltransferase</keyword>
<dbReference type="RefSeq" id="WP_043843495.1">
    <property type="nucleotide sequence ID" value="NZ_AQQW01000004.1"/>
</dbReference>
<evidence type="ECO:0000256" key="4">
    <source>
        <dbReference type="ARBA" id="ARBA00022989"/>
    </source>
</evidence>
<dbReference type="AlphaFoldDB" id="W4HM70"/>
<keyword evidence="3 8" id="KW-0812">Transmembrane</keyword>
<protein>
    <submittedName>
        <fullName evidence="10">Phospholipid/glycerol acyltransferase</fullName>
    </submittedName>
</protein>
<dbReference type="PANTHER" id="PTHR23063">
    <property type="entry name" value="PHOSPHOLIPID ACYLTRANSFERASE"/>
    <property type="match status" value="1"/>
</dbReference>
<sequence length="273" mass="29649">MSTWHGAAPPEVAPPGAAGWMRAVARGIPMALVVFGGLAVLLLVRGPERLLSGHDRPVTSWITVCVCRAVLRIFGIPVQRHGTPAGGGGATVANHVSWLDIFVLNAARPVTFVSKAEVEGWPGIGWLARATGTLFIRRDRREARAQADLFADRLARGERLLVFPEGTSTDGQRVLPFKPTLFEAFFDDRLRHAASVQPVSLRYEAPEGAPAAFYGWWGDMDFGPSLLRALAARRQGRVSVVYHPAVPVDAHPNRKSLAHALETKVREGYAEAI</sequence>
<evidence type="ECO:0000313" key="10">
    <source>
        <dbReference type="EMBL" id="ETW13070.1"/>
    </source>
</evidence>
<keyword evidence="2 10" id="KW-0808">Transferase</keyword>
<dbReference type="Proteomes" id="UP000019063">
    <property type="component" value="Unassembled WGS sequence"/>
</dbReference>
<comment type="caution">
    <text evidence="10">The sequence shown here is derived from an EMBL/GenBank/DDBJ whole genome shotgun (WGS) entry which is preliminary data.</text>
</comment>
<dbReference type="SMART" id="SM00563">
    <property type="entry name" value="PlsC"/>
    <property type="match status" value="1"/>
</dbReference>
<proteinExistence type="predicted"/>
<dbReference type="PATRIC" id="fig|1317118.6.peg.1587"/>
<dbReference type="STRING" id="1379903.ATO8_07661"/>
<reference evidence="10 11" key="1">
    <citation type="journal article" date="2014" name="Antonie Van Leeuwenhoek">
        <title>Roseivivax atlanticus sp. nov., isolated from surface seawater of the Atlantic Ocean.</title>
        <authorList>
            <person name="Li G."/>
            <person name="Lai Q."/>
            <person name="Liu X."/>
            <person name="Sun F."/>
            <person name="Shao Z."/>
        </authorList>
    </citation>
    <scope>NUCLEOTIDE SEQUENCE [LARGE SCALE GENOMIC DNA]</scope>
    <source>
        <strain evidence="10 11">22II-s10s</strain>
    </source>
</reference>
<feature type="transmembrane region" description="Helical" evidence="8">
    <location>
        <begin position="23"/>
        <end position="44"/>
    </location>
</feature>
<dbReference type="GO" id="GO:0016746">
    <property type="term" value="F:acyltransferase activity"/>
    <property type="evidence" value="ECO:0007669"/>
    <property type="project" value="UniProtKB-KW"/>
</dbReference>
<dbReference type="EMBL" id="AQQW01000004">
    <property type="protein sequence ID" value="ETW13070.1"/>
    <property type="molecule type" value="Genomic_DNA"/>
</dbReference>
<dbReference type="GO" id="GO:0006629">
    <property type="term" value="P:lipid metabolic process"/>
    <property type="evidence" value="ECO:0007669"/>
    <property type="project" value="UniProtKB-KW"/>
</dbReference>
<evidence type="ECO:0000256" key="7">
    <source>
        <dbReference type="ARBA" id="ARBA00023315"/>
    </source>
</evidence>
<keyword evidence="6 8" id="KW-0472">Membrane</keyword>
<name>W4HM70_9RHOB</name>
<keyword evidence="5" id="KW-0443">Lipid metabolism</keyword>
<dbReference type="CDD" id="cd07989">
    <property type="entry name" value="LPLAT_AGPAT-like"/>
    <property type="match status" value="1"/>
</dbReference>
<gene>
    <name evidence="10" type="ORF">ATO8_07661</name>
</gene>
<dbReference type="SUPFAM" id="SSF69593">
    <property type="entry name" value="Glycerol-3-phosphate (1)-acyltransferase"/>
    <property type="match status" value="1"/>
</dbReference>
<evidence type="ECO:0000256" key="1">
    <source>
        <dbReference type="ARBA" id="ARBA00004370"/>
    </source>
</evidence>
<dbReference type="PANTHER" id="PTHR23063:SF52">
    <property type="entry name" value="LYSOPHOSPHATIDYLCHOLINE ACYLTRANSFERASE"/>
    <property type="match status" value="1"/>
</dbReference>
<dbReference type="Pfam" id="PF01553">
    <property type="entry name" value="Acyltransferase"/>
    <property type="match status" value="1"/>
</dbReference>
<dbReference type="eggNOG" id="COG0204">
    <property type="taxonomic scope" value="Bacteria"/>
</dbReference>
<evidence type="ECO:0000256" key="2">
    <source>
        <dbReference type="ARBA" id="ARBA00022679"/>
    </source>
</evidence>
<feature type="domain" description="Phospholipid/glycerol acyltransferase" evidence="9">
    <location>
        <begin position="89"/>
        <end position="204"/>
    </location>
</feature>
<keyword evidence="11" id="KW-1185">Reference proteome</keyword>
<evidence type="ECO:0000256" key="6">
    <source>
        <dbReference type="ARBA" id="ARBA00023136"/>
    </source>
</evidence>
<evidence type="ECO:0000256" key="5">
    <source>
        <dbReference type="ARBA" id="ARBA00023098"/>
    </source>
</evidence>